<feature type="domain" description="Acyl-CoA oxidase/dehydrogenase middle" evidence="7">
    <location>
        <begin position="169"/>
        <end position="242"/>
    </location>
</feature>
<feature type="domain" description="Acyl-CoA dehydrogenase/oxidase C-terminal" evidence="6">
    <location>
        <begin position="298"/>
        <end position="465"/>
    </location>
</feature>
<keyword evidence="5" id="KW-0560">Oxidoreductase</keyword>
<protein>
    <submittedName>
        <fullName evidence="10">Acyl-CoA dehydrogenase</fullName>
    </submittedName>
</protein>
<evidence type="ECO:0000256" key="1">
    <source>
        <dbReference type="ARBA" id="ARBA00001974"/>
    </source>
</evidence>
<dbReference type="Pfam" id="PF00441">
    <property type="entry name" value="Acyl-CoA_dh_1"/>
    <property type="match status" value="1"/>
</dbReference>
<dbReference type="Pfam" id="PF02770">
    <property type="entry name" value="Acyl-CoA_dh_M"/>
    <property type="match status" value="1"/>
</dbReference>
<dbReference type="Gene3D" id="1.10.540.10">
    <property type="entry name" value="Acyl-CoA dehydrogenase/oxidase, N-terminal domain"/>
    <property type="match status" value="1"/>
</dbReference>
<evidence type="ECO:0000259" key="6">
    <source>
        <dbReference type="Pfam" id="PF00441"/>
    </source>
</evidence>
<dbReference type="SUPFAM" id="SSF56645">
    <property type="entry name" value="Acyl-CoA dehydrogenase NM domain-like"/>
    <property type="match status" value="1"/>
</dbReference>
<comment type="caution">
    <text evidence="10">The sequence shown here is derived from an EMBL/GenBank/DDBJ whole genome shotgun (WGS) entry which is preliminary data.</text>
</comment>
<dbReference type="InterPro" id="IPR009100">
    <property type="entry name" value="AcylCoA_DH/oxidase_NM_dom_sf"/>
</dbReference>
<dbReference type="Pfam" id="PF02771">
    <property type="entry name" value="Acyl-CoA_dh_N"/>
    <property type="match status" value="1"/>
</dbReference>
<evidence type="ECO:0000256" key="2">
    <source>
        <dbReference type="ARBA" id="ARBA00009347"/>
    </source>
</evidence>
<evidence type="ECO:0000259" key="7">
    <source>
        <dbReference type="Pfam" id="PF02770"/>
    </source>
</evidence>
<dbReference type="InterPro" id="IPR006091">
    <property type="entry name" value="Acyl-CoA_Oxase/DH_mid-dom"/>
</dbReference>
<dbReference type="PANTHER" id="PTHR42803">
    <property type="entry name" value="ACYL-COA DEHYDROGENASE"/>
    <property type="match status" value="1"/>
</dbReference>
<dbReference type="Pfam" id="PF12806">
    <property type="entry name" value="Acyl-CoA_dh_C"/>
    <property type="match status" value="1"/>
</dbReference>
<feature type="domain" description="Acetyl-CoA dehydrogenase-like C-terminal" evidence="9">
    <location>
        <begin position="483"/>
        <end position="600"/>
    </location>
</feature>
<keyword evidence="11" id="KW-1185">Reference proteome</keyword>
<evidence type="ECO:0000256" key="3">
    <source>
        <dbReference type="ARBA" id="ARBA00022630"/>
    </source>
</evidence>
<evidence type="ECO:0000313" key="11">
    <source>
        <dbReference type="Proteomes" id="UP000597341"/>
    </source>
</evidence>
<keyword evidence="4 5" id="KW-0274">FAD</keyword>
<dbReference type="InterPro" id="IPR036250">
    <property type="entry name" value="AcylCo_DH-like_C"/>
</dbReference>
<dbReference type="InterPro" id="IPR052166">
    <property type="entry name" value="Diverse_Acyl-CoA_DH"/>
</dbReference>
<evidence type="ECO:0000259" key="9">
    <source>
        <dbReference type="Pfam" id="PF12806"/>
    </source>
</evidence>
<evidence type="ECO:0000256" key="5">
    <source>
        <dbReference type="RuleBase" id="RU362125"/>
    </source>
</evidence>
<comment type="cofactor">
    <cofactor evidence="1 5">
        <name>FAD</name>
        <dbReference type="ChEBI" id="CHEBI:57692"/>
    </cofactor>
</comment>
<evidence type="ECO:0000259" key="8">
    <source>
        <dbReference type="Pfam" id="PF02771"/>
    </source>
</evidence>
<name>A0ABQ3HLU8_9ACTN</name>
<accession>A0ABQ3HLU8</accession>
<feature type="domain" description="Acyl-CoA dehydrogenase/oxidase N-terminal" evidence="8">
    <location>
        <begin position="43"/>
        <end position="163"/>
    </location>
</feature>
<reference evidence="11" key="1">
    <citation type="journal article" date="2019" name="Int. J. Syst. Evol. Microbiol.">
        <title>The Global Catalogue of Microorganisms (GCM) 10K type strain sequencing project: providing services to taxonomists for standard genome sequencing and annotation.</title>
        <authorList>
            <consortium name="The Broad Institute Genomics Platform"/>
            <consortium name="The Broad Institute Genome Sequencing Center for Infectious Disease"/>
            <person name="Wu L."/>
            <person name="Ma J."/>
        </authorList>
    </citation>
    <scope>NUCLEOTIDE SEQUENCE [LARGE SCALE GENOMIC DNA]</scope>
    <source>
        <strain evidence="11">CGMCC 1.12791</strain>
    </source>
</reference>
<dbReference type="InterPro" id="IPR025878">
    <property type="entry name" value="Acyl-CoA_dh-like_C_dom"/>
</dbReference>
<evidence type="ECO:0000313" key="10">
    <source>
        <dbReference type="EMBL" id="GHE17898.1"/>
    </source>
</evidence>
<dbReference type="RefSeq" id="WP_229856464.1">
    <property type="nucleotide sequence ID" value="NZ_BNAD01000006.1"/>
</dbReference>
<dbReference type="Gene3D" id="2.40.110.10">
    <property type="entry name" value="Butyryl-CoA Dehydrogenase, subunit A, domain 2"/>
    <property type="match status" value="1"/>
</dbReference>
<dbReference type="InterPro" id="IPR037069">
    <property type="entry name" value="AcylCoA_DH/ox_N_sf"/>
</dbReference>
<dbReference type="PANTHER" id="PTHR42803:SF3">
    <property type="entry name" value="ACYL-COA DEHYDROGENASE-RELATED"/>
    <property type="match status" value="1"/>
</dbReference>
<proteinExistence type="inferred from homology"/>
<dbReference type="Proteomes" id="UP000597341">
    <property type="component" value="Unassembled WGS sequence"/>
</dbReference>
<dbReference type="SUPFAM" id="SSF47203">
    <property type="entry name" value="Acyl-CoA dehydrogenase C-terminal domain-like"/>
    <property type="match status" value="1"/>
</dbReference>
<evidence type="ECO:0000256" key="4">
    <source>
        <dbReference type="ARBA" id="ARBA00022827"/>
    </source>
</evidence>
<organism evidence="10 11">
    <name type="scientific">Nocardioides flavus</name>
    <name type="common">ex Wang et al. 2016</name>
    <dbReference type="NCBI Taxonomy" id="2058780"/>
    <lineage>
        <taxon>Bacteria</taxon>
        <taxon>Bacillati</taxon>
        <taxon>Actinomycetota</taxon>
        <taxon>Actinomycetes</taxon>
        <taxon>Propionibacteriales</taxon>
        <taxon>Nocardioidaceae</taxon>
        <taxon>Nocardioides</taxon>
    </lineage>
</organism>
<dbReference type="Gene3D" id="1.20.140.10">
    <property type="entry name" value="Butyryl-CoA Dehydrogenase, subunit A, domain 3"/>
    <property type="match status" value="1"/>
</dbReference>
<dbReference type="EMBL" id="BNAD01000006">
    <property type="protein sequence ID" value="GHE17898.1"/>
    <property type="molecule type" value="Genomic_DNA"/>
</dbReference>
<gene>
    <name evidence="10" type="ORF">GCM10011376_25080</name>
</gene>
<keyword evidence="3 5" id="KW-0285">Flavoprotein</keyword>
<comment type="similarity">
    <text evidence="2 5">Belongs to the acyl-CoA dehydrogenase family.</text>
</comment>
<dbReference type="InterPro" id="IPR046373">
    <property type="entry name" value="Acyl-CoA_Oxase/DH_mid-dom_sf"/>
</dbReference>
<sequence length="605" mass="64819">MPTPAAGPASTILSARDLEFMLFEWLDVEALGERPRYAEHDRESYEALLALCAELAADQFAPHYRKSDVEEPEFDGERVRLIPEVATALEAFARADLLGLTLDEEQGGHQVPHVVAAACMAWFTAANIGTAAYSFLTMANAALLLEHGTPDQVERFVGPMLEGRFFGTMTLSEPHAGSSLGDVLTRAVPADDGTYRIFGSKMWISGGDHEMGDNIVHLVLAKLPDAAPGTRGISLFVVPKHLVAADGSIGERNDVALAGINHKLGNRGTVNTAPVFGGGAFTPGGAPGAVGHLVGEPGKGLSYMFHMMNAARLGVGMAATTTAYTAYLKSLEYARSRPQGRRLGTADPTTPQVPIIEHADVRRMLLAQKSYVEGALALNLWCSRLLDVQASALDDAERTEAVLLLDLLTPIAKSWPSQWGQESNSLAIQVLGGAGYTRDYDVEAHWRDQRLNPIHEGTHGIQALDLLGRKVLGGGGASLAALAGRVAQTVAQARDLGGEPAAYAEALQAMVDRLGEVTLALAGLGDPERTMANATVFLEAAGHVVVAWMWLEQLVAVGEEEGDFYDGKRAAARYFFRWELPKVGPMLDLLASGDTTTLEMRDAWF</sequence>
<dbReference type="InterPro" id="IPR009075">
    <property type="entry name" value="AcylCo_DH/oxidase_C"/>
</dbReference>
<dbReference type="InterPro" id="IPR013786">
    <property type="entry name" value="AcylCoA_DH/ox_N"/>
</dbReference>